<dbReference type="HAMAP" id="MF_00123">
    <property type="entry name" value="Arg_tRNA_synth"/>
    <property type="match status" value="1"/>
</dbReference>
<comment type="similarity">
    <text evidence="2 15">Belongs to the class-I aminoacyl-tRNA synthetase family.</text>
</comment>
<dbReference type="GO" id="GO:0005730">
    <property type="term" value="C:nucleolus"/>
    <property type="evidence" value="ECO:0007669"/>
    <property type="project" value="Ensembl"/>
</dbReference>
<dbReference type="AlphaFoldDB" id="A0A2K5QSK6"/>
<keyword evidence="9 15" id="KW-0648">Protein biosynthesis</keyword>
<dbReference type="SMART" id="SM01016">
    <property type="entry name" value="Arg_tRNA_synt_N"/>
    <property type="match status" value="1"/>
</dbReference>
<reference evidence="19" key="2">
    <citation type="submission" date="2025-09" db="UniProtKB">
        <authorList>
            <consortium name="Ensembl"/>
        </authorList>
    </citation>
    <scope>IDENTIFICATION</scope>
</reference>
<dbReference type="SMART" id="SM00836">
    <property type="entry name" value="DALR_1"/>
    <property type="match status" value="1"/>
</dbReference>
<dbReference type="Pfam" id="PF05746">
    <property type="entry name" value="DALR_1"/>
    <property type="match status" value="1"/>
</dbReference>
<dbReference type="PANTHER" id="PTHR11956:SF5">
    <property type="entry name" value="ARGININE--TRNA LIGASE, CYTOPLASMIC"/>
    <property type="match status" value="1"/>
</dbReference>
<dbReference type="CDD" id="cd00671">
    <property type="entry name" value="ArgRS_core"/>
    <property type="match status" value="1"/>
</dbReference>
<dbReference type="KEGG" id="cimi:108308596"/>
<dbReference type="OMA" id="NKPLHLG"/>
<dbReference type="EC" id="6.1.1.19" evidence="3"/>
<evidence type="ECO:0000313" key="19">
    <source>
        <dbReference type="Ensembl" id="ENSCCAP00000018810.1"/>
    </source>
</evidence>
<dbReference type="GO" id="GO:0005654">
    <property type="term" value="C:nucleoplasm"/>
    <property type="evidence" value="ECO:0007669"/>
    <property type="project" value="Ensembl"/>
</dbReference>
<keyword evidence="8 15" id="KW-0067">ATP-binding</keyword>
<dbReference type="InterPro" id="IPR035684">
    <property type="entry name" value="ArgRS_core"/>
</dbReference>
<dbReference type="SUPFAM" id="SSF47323">
    <property type="entry name" value="Anticodon-binding domain of a subclass of class I aminoacyl-tRNA synthetases"/>
    <property type="match status" value="1"/>
</dbReference>
<evidence type="ECO:0000256" key="9">
    <source>
        <dbReference type="ARBA" id="ARBA00022917"/>
    </source>
</evidence>
<organism evidence="19 20">
    <name type="scientific">Cebus imitator</name>
    <name type="common">Panamanian white-faced capuchin</name>
    <name type="synonym">Cebus capucinus imitator</name>
    <dbReference type="NCBI Taxonomy" id="2715852"/>
    <lineage>
        <taxon>Eukaryota</taxon>
        <taxon>Metazoa</taxon>
        <taxon>Chordata</taxon>
        <taxon>Craniata</taxon>
        <taxon>Vertebrata</taxon>
        <taxon>Euteleostomi</taxon>
        <taxon>Mammalia</taxon>
        <taxon>Eutheria</taxon>
        <taxon>Euarchontoglires</taxon>
        <taxon>Primates</taxon>
        <taxon>Haplorrhini</taxon>
        <taxon>Platyrrhini</taxon>
        <taxon>Cebidae</taxon>
        <taxon>Cebinae</taxon>
        <taxon>Cebus</taxon>
    </lineage>
</organism>
<dbReference type="PROSITE" id="PS00178">
    <property type="entry name" value="AA_TRNA_LIGASE_I"/>
    <property type="match status" value="1"/>
</dbReference>
<dbReference type="Gene3D" id="1.10.730.10">
    <property type="entry name" value="Isoleucyl-tRNA Synthetase, Domain 1"/>
    <property type="match status" value="1"/>
</dbReference>
<dbReference type="GO" id="GO:0017101">
    <property type="term" value="C:aminoacyl-tRNA synthetase multienzyme complex"/>
    <property type="evidence" value="ECO:0007669"/>
    <property type="project" value="Ensembl"/>
</dbReference>
<dbReference type="Pfam" id="PF00750">
    <property type="entry name" value="tRNA-synt_1d"/>
    <property type="match status" value="1"/>
</dbReference>
<dbReference type="SUPFAM" id="SSF52374">
    <property type="entry name" value="Nucleotidylyl transferase"/>
    <property type="match status" value="1"/>
</dbReference>
<evidence type="ECO:0000256" key="5">
    <source>
        <dbReference type="ARBA" id="ARBA00022490"/>
    </source>
</evidence>
<dbReference type="FunFam" id="1.10.730.10:FF:000016">
    <property type="entry name" value="Arginine--tRNA ligase, cytoplasmic"/>
    <property type="match status" value="1"/>
</dbReference>
<comment type="subcellular location">
    <subcellularLocation>
        <location evidence="1">Cytoplasm</location>
        <location evidence="1">Cytosol</location>
    </subcellularLocation>
</comment>
<dbReference type="GeneTree" id="ENSGT00530000063407"/>
<dbReference type="InterPro" id="IPR036695">
    <property type="entry name" value="Arg-tRNA-synth_N_sf"/>
</dbReference>
<dbReference type="RefSeq" id="XP_017389946.1">
    <property type="nucleotide sequence ID" value="XM_017534457.2"/>
</dbReference>
<evidence type="ECO:0000259" key="17">
    <source>
        <dbReference type="SMART" id="SM00836"/>
    </source>
</evidence>
<dbReference type="STRING" id="9516.ENSCCAP00000018810"/>
<dbReference type="PRINTS" id="PR01038">
    <property type="entry name" value="TRNASYNTHARG"/>
</dbReference>
<dbReference type="GO" id="GO:0006420">
    <property type="term" value="P:arginyl-tRNA aminoacylation"/>
    <property type="evidence" value="ECO:0007669"/>
    <property type="project" value="Ensembl"/>
</dbReference>
<dbReference type="GeneID" id="108308596"/>
<proteinExistence type="inferred from homology"/>
<sequence length="660" mass="75438">MEGLVAQCSERLLQQEKEIKSLTAEIDRLKNCGSLGASPNLEQLQEENLKLKYRLNILRKSLQAERNKPTKNMININSRLQEVFGHAIKAAYPDLENPPLIVTPSQQPKFGDYQCNSAMGISQMLKTKEQKVNTREIAENITKHLPDNEYIEKVEIAGPGFINVHLRKDFVSEQLTSLLVNGVKLPALGENKKVVVDFSSPNIAKEMHVGHLRSTIIGESICRLFEFAGYDVLRLNHIGDWGTQFGMLIAHLQDKFPDYLTVSPPIGDLQAFYKESKKRFDTEEEFKKRAYQCVVLLQGKNPDIIKAWNLICDVSRQEFNKIYDALDITLIERGESFYQDRMNDVVKELEDRGFVQVDDGRKIVFVPGCSIPLTIVKSDGGYTYDTSDLAAIKQRLFEEKADMIIYVVDSGQSVHFQTVFAAAQMIGWYDPKVTRVSHAGFGVVLGEDKKKFKTRSGETVRLMDLLEEGLKRSMDKLKEKQRDKVLTAEELNAAQTSVAYGCIKYADLSHNRLNDYIFSFDKMLDDRGNTAAYLLYAFTRIRSIARLANIDEEMLQKAAQETKILLDHEKEWKLGRCILRFPEILQKILDDLFLHTLCDYIYELATTFTEFYDSCYCVEKDRQTGKILKVNMWRMLLCEAVAAVMAKGFDILGIKPVQRM</sequence>
<evidence type="ECO:0000256" key="16">
    <source>
        <dbReference type="SAM" id="Coils"/>
    </source>
</evidence>
<keyword evidence="16" id="KW-0175">Coiled coil</keyword>
<dbReference type="Proteomes" id="UP000233040">
    <property type="component" value="Unassembled WGS sequence"/>
</dbReference>
<dbReference type="CTD" id="5917"/>
<dbReference type="GO" id="GO:0005829">
    <property type="term" value="C:cytosol"/>
    <property type="evidence" value="ECO:0007669"/>
    <property type="project" value="UniProtKB-SubCell"/>
</dbReference>
<protein>
    <recommendedName>
        <fullName evidence="4">Arginine--tRNA ligase, cytoplasmic</fullName>
        <ecNumber evidence="3">6.1.1.19</ecNumber>
    </recommendedName>
    <alternativeName>
        <fullName evidence="11">Arginyl-tRNA synthetase</fullName>
    </alternativeName>
</protein>
<evidence type="ECO:0000256" key="8">
    <source>
        <dbReference type="ARBA" id="ARBA00022840"/>
    </source>
</evidence>
<evidence type="ECO:0000256" key="3">
    <source>
        <dbReference type="ARBA" id="ARBA00012837"/>
    </source>
</evidence>
<keyword evidence="6 15" id="KW-0436">Ligase</keyword>
<evidence type="ECO:0000256" key="13">
    <source>
        <dbReference type="ARBA" id="ARBA00046460"/>
    </source>
</evidence>
<name>A0A2K5QSK6_CEBIM</name>
<keyword evidence="20" id="KW-1185">Reference proteome</keyword>
<keyword evidence="7 15" id="KW-0547">Nucleotide-binding</keyword>
<keyword evidence="5" id="KW-0963">Cytoplasm</keyword>
<dbReference type="PANTHER" id="PTHR11956">
    <property type="entry name" value="ARGINYL-TRNA SYNTHETASE"/>
    <property type="match status" value="1"/>
</dbReference>
<dbReference type="InterPro" id="IPR005148">
    <property type="entry name" value="Arg-tRNA-synth_N"/>
</dbReference>
<dbReference type="GO" id="GO:0005524">
    <property type="term" value="F:ATP binding"/>
    <property type="evidence" value="ECO:0007669"/>
    <property type="project" value="UniProtKB-KW"/>
</dbReference>
<evidence type="ECO:0000259" key="18">
    <source>
        <dbReference type="SMART" id="SM01016"/>
    </source>
</evidence>
<dbReference type="InterPro" id="IPR009080">
    <property type="entry name" value="tRNAsynth_Ia_anticodon-bd"/>
</dbReference>
<dbReference type="FunFam" id="3.30.1360.70:FF:000002">
    <property type="entry name" value="arginine--tRNA ligase, cytoplasmic"/>
    <property type="match status" value="1"/>
</dbReference>
<evidence type="ECO:0000256" key="14">
    <source>
        <dbReference type="ARBA" id="ARBA00049339"/>
    </source>
</evidence>
<comment type="subunit">
    <text evidence="13">Interacts (via N-terminus) with AIMP1 (via N-terminus); this stimulates its catalytic activity. Interacts (via N-terminus) with LARS2 (via C-terminus). Monomer. Part of a multisubunit complex that groups tRNA ligases for Arg (RARS1), Asp (DARS1), Gln (QARS1), Ile (IARS1), Leu (LARS1), Lys (KARS1), Met (MARS1) the bifunctional ligase for Glu and Pro (EPRS1) and the auxiliary subunits AIMP1/p43, AIMP2/p38 and EEF1E1/p18. Interacts with QARS1. Part of a complex composed of RARS1, QARS1 and AIMP1.</text>
</comment>
<evidence type="ECO:0000256" key="7">
    <source>
        <dbReference type="ARBA" id="ARBA00022741"/>
    </source>
</evidence>
<evidence type="ECO:0000256" key="1">
    <source>
        <dbReference type="ARBA" id="ARBA00004514"/>
    </source>
</evidence>
<dbReference type="GO" id="GO:0004814">
    <property type="term" value="F:arginine-tRNA ligase activity"/>
    <property type="evidence" value="ECO:0007669"/>
    <property type="project" value="UniProtKB-EC"/>
</dbReference>
<dbReference type="Gene3D" id="3.30.1360.70">
    <property type="entry name" value="Arginyl tRNA synthetase N-terminal domain"/>
    <property type="match status" value="1"/>
</dbReference>
<dbReference type="InterPro" id="IPR001412">
    <property type="entry name" value="aa-tRNA-synth_I_CS"/>
</dbReference>
<evidence type="ECO:0000256" key="11">
    <source>
        <dbReference type="ARBA" id="ARBA00033033"/>
    </source>
</evidence>
<dbReference type="Ensembl" id="ENSCCAT00000036287.1">
    <property type="protein sequence ID" value="ENSCCAP00000018810.1"/>
    <property type="gene ID" value="ENSCCAG00000027227.1"/>
</dbReference>
<reference evidence="19" key="1">
    <citation type="submission" date="2025-08" db="UniProtKB">
        <authorList>
            <consortium name="Ensembl"/>
        </authorList>
    </citation>
    <scope>IDENTIFICATION</scope>
</reference>
<evidence type="ECO:0000256" key="2">
    <source>
        <dbReference type="ARBA" id="ARBA00005594"/>
    </source>
</evidence>
<comment type="catalytic activity">
    <reaction evidence="14">
        <text>tRNA(Arg) + L-arginine + ATP = L-arginyl-tRNA(Arg) + AMP + diphosphate</text>
        <dbReference type="Rhea" id="RHEA:20301"/>
        <dbReference type="Rhea" id="RHEA-COMP:9658"/>
        <dbReference type="Rhea" id="RHEA-COMP:9673"/>
        <dbReference type="ChEBI" id="CHEBI:30616"/>
        <dbReference type="ChEBI" id="CHEBI:32682"/>
        <dbReference type="ChEBI" id="CHEBI:33019"/>
        <dbReference type="ChEBI" id="CHEBI:78442"/>
        <dbReference type="ChEBI" id="CHEBI:78513"/>
        <dbReference type="ChEBI" id="CHEBI:456215"/>
        <dbReference type="EC" id="6.1.1.19"/>
    </reaction>
</comment>
<evidence type="ECO:0000256" key="12">
    <source>
        <dbReference type="ARBA" id="ARBA00045859"/>
    </source>
</evidence>
<dbReference type="Pfam" id="PF03485">
    <property type="entry name" value="Arg_tRNA_synt_N"/>
    <property type="match status" value="1"/>
</dbReference>
<evidence type="ECO:0000256" key="15">
    <source>
        <dbReference type="RuleBase" id="RU363038"/>
    </source>
</evidence>
<dbReference type="InterPro" id="IPR014729">
    <property type="entry name" value="Rossmann-like_a/b/a_fold"/>
</dbReference>
<feature type="domain" description="DALR anticodon binding" evidence="17">
    <location>
        <begin position="534"/>
        <end position="660"/>
    </location>
</feature>
<evidence type="ECO:0000313" key="20">
    <source>
        <dbReference type="Proteomes" id="UP000233040"/>
    </source>
</evidence>
<accession>A0A2K5QSK6</accession>
<evidence type="ECO:0000256" key="4">
    <source>
        <dbReference type="ARBA" id="ARBA00022171"/>
    </source>
</evidence>
<dbReference type="InterPro" id="IPR008909">
    <property type="entry name" value="DALR_anticod-bd"/>
</dbReference>
<feature type="coiled-coil region" evidence="16">
    <location>
        <begin position="5"/>
        <end position="61"/>
    </location>
</feature>
<dbReference type="Gene3D" id="3.40.50.620">
    <property type="entry name" value="HUPs"/>
    <property type="match status" value="1"/>
</dbReference>
<dbReference type="NCBIfam" id="TIGR00456">
    <property type="entry name" value="argS"/>
    <property type="match status" value="1"/>
</dbReference>
<gene>
    <name evidence="19" type="primary">RARS1</name>
</gene>
<dbReference type="InterPro" id="IPR001278">
    <property type="entry name" value="Arg-tRNA-ligase"/>
</dbReference>
<evidence type="ECO:0000256" key="10">
    <source>
        <dbReference type="ARBA" id="ARBA00023146"/>
    </source>
</evidence>
<evidence type="ECO:0000256" key="6">
    <source>
        <dbReference type="ARBA" id="ARBA00022598"/>
    </source>
</evidence>
<comment type="function">
    <text evidence="12">Forms part of a macromolecular complex that catalyzes the attachment of specific amino acids to cognate tRNAs during protein synthesis. Modulates the secretion of AIMP1 and may be involved in generation of the inflammatory cytokine EMAP2 from AIMP1.</text>
</comment>
<dbReference type="SUPFAM" id="SSF55190">
    <property type="entry name" value="Arginyl-tRNA synthetase (ArgRS), N-terminal 'additional' domain"/>
    <property type="match status" value="1"/>
</dbReference>
<feature type="domain" description="Arginyl tRNA synthetase N-terminal" evidence="18">
    <location>
        <begin position="78"/>
        <end position="166"/>
    </location>
</feature>
<dbReference type="FunFam" id="3.40.50.620:FF:000084">
    <property type="entry name" value="arginine--tRNA ligase, cytoplasmic"/>
    <property type="match status" value="1"/>
</dbReference>
<keyword evidence="10 15" id="KW-0030">Aminoacyl-tRNA synthetase</keyword>